<evidence type="ECO:0000313" key="2">
    <source>
        <dbReference type="EMBL" id="KAH9332107.1"/>
    </source>
</evidence>
<keyword evidence="3" id="KW-1185">Reference proteome</keyword>
<accession>A0AA38LSM3</accession>
<organism evidence="2 3">
    <name type="scientific">Taxus chinensis</name>
    <name type="common">Chinese yew</name>
    <name type="synonym">Taxus wallichiana var. chinensis</name>
    <dbReference type="NCBI Taxonomy" id="29808"/>
    <lineage>
        <taxon>Eukaryota</taxon>
        <taxon>Viridiplantae</taxon>
        <taxon>Streptophyta</taxon>
        <taxon>Embryophyta</taxon>
        <taxon>Tracheophyta</taxon>
        <taxon>Spermatophyta</taxon>
        <taxon>Pinopsida</taxon>
        <taxon>Pinidae</taxon>
        <taxon>Conifers II</taxon>
        <taxon>Cupressales</taxon>
        <taxon>Taxaceae</taxon>
        <taxon>Taxus</taxon>
    </lineage>
</organism>
<dbReference type="AlphaFoldDB" id="A0AA38LSM3"/>
<sequence length="301" mass="34334">MKHVFINESTHIQKRASQRNWLAQWNLSAQQNIDDMAADILELQESTAQLEQLNLSFHQDSKKQHEALQREVVNIGHRTASMCEEVSAFSYLLKQMQKEQSLLIKDMITGQEGSKEQDSDLMFAQRICSSQLDTVSTNLEKVRKYSKKIRVSQAEHDSSEEESSSARQLPPLVKYKDVQRHTPKPRVAKKKESQQKKDDKPDLQILAVQEEDEDWLQHARNVHRQQEPPQGLAAIKEEEPSSDTSDYSSEETEEISISESEEATSSEPDELMAMADADIKMEDVDDELNWPPILGTTPSTG</sequence>
<protein>
    <submittedName>
        <fullName evidence="2">Uncharacterized protein</fullName>
    </submittedName>
</protein>
<feature type="compositionally biased region" description="Basic and acidic residues" evidence="1">
    <location>
        <begin position="190"/>
        <end position="202"/>
    </location>
</feature>
<gene>
    <name evidence="2" type="ORF">KI387_043688</name>
</gene>
<evidence type="ECO:0000313" key="3">
    <source>
        <dbReference type="Proteomes" id="UP000824469"/>
    </source>
</evidence>
<comment type="caution">
    <text evidence="2">The sequence shown here is derived from an EMBL/GenBank/DDBJ whole genome shotgun (WGS) entry which is preliminary data.</text>
</comment>
<dbReference type="Proteomes" id="UP000824469">
    <property type="component" value="Unassembled WGS sequence"/>
</dbReference>
<feature type="compositionally biased region" description="Acidic residues" evidence="1">
    <location>
        <begin position="248"/>
        <end position="270"/>
    </location>
</feature>
<name>A0AA38LSM3_TAXCH</name>
<feature type="region of interest" description="Disordered" evidence="1">
    <location>
        <begin position="151"/>
        <end position="301"/>
    </location>
</feature>
<dbReference type="EMBL" id="JAHRHJ020000001">
    <property type="protein sequence ID" value="KAH9332107.1"/>
    <property type="molecule type" value="Genomic_DNA"/>
</dbReference>
<proteinExistence type="predicted"/>
<evidence type="ECO:0000256" key="1">
    <source>
        <dbReference type="SAM" id="MobiDB-lite"/>
    </source>
</evidence>
<reference evidence="2 3" key="1">
    <citation type="journal article" date="2021" name="Nat. Plants">
        <title>The Taxus genome provides insights into paclitaxel biosynthesis.</title>
        <authorList>
            <person name="Xiong X."/>
            <person name="Gou J."/>
            <person name="Liao Q."/>
            <person name="Li Y."/>
            <person name="Zhou Q."/>
            <person name="Bi G."/>
            <person name="Li C."/>
            <person name="Du R."/>
            <person name="Wang X."/>
            <person name="Sun T."/>
            <person name="Guo L."/>
            <person name="Liang H."/>
            <person name="Lu P."/>
            <person name="Wu Y."/>
            <person name="Zhang Z."/>
            <person name="Ro D.K."/>
            <person name="Shang Y."/>
            <person name="Huang S."/>
            <person name="Yan J."/>
        </authorList>
    </citation>
    <scope>NUCLEOTIDE SEQUENCE [LARGE SCALE GENOMIC DNA]</scope>
    <source>
        <strain evidence="2">Ta-2019</strain>
    </source>
</reference>